<dbReference type="Gene3D" id="4.10.240.10">
    <property type="entry name" value="Zn(2)-C6 fungal-type DNA-binding domain"/>
    <property type="match status" value="1"/>
</dbReference>
<organism evidence="4 5">
    <name type="scientific">Lineolata rhizophorae</name>
    <dbReference type="NCBI Taxonomy" id="578093"/>
    <lineage>
        <taxon>Eukaryota</taxon>
        <taxon>Fungi</taxon>
        <taxon>Dikarya</taxon>
        <taxon>Ascomycota</taxon>
        <taxon>Pezizomycotina</taxon>
        <taxon>Dothideomycetes</taxon>
        <taxon>Dothideomycetes incertae sedis</taxon>
        <taxon>Lineolatales</taxon>
        <taxon>Lineolataceae</taxon>
        <taxon>Lineolata</taxon>
    </lineage>
</organism>
<dbReference type="SUPFAM" id="SSF57701">
    <property type="entry name" value="Zn2/Cys6 DNA-binding domain"/>
    <property type="match status" value="1"/>
</dbReference>
<name>A0A6A6NPA6_9PEZI</name>
<dbReference type="CDD" id="cd00067">
    <property type="entry name" value="GAL4"/>
    <property type="match status" value="1"/>
</dbReference>
<evidence type="ECO:0000256" key="2">
    <source>
        <dbReference type="SAM" id="MobiDB-lite"/>
    </source>
</evidence>
<feature type="region of interest" description="Disordered" evidence="2">
    <location>
        <begin position="364"/>
        <end position="437"/>
    </location>
</feature>
<dbReference type="GO" id="GO:0000981">
    <property type="term" value="F:DNA-binding transcription factor activity, RNA polymerase II-specific"/>
    <property type="evidence" value="ECO:0007669"/>
    <property type="project" value="InterPro"/>
</dbReference>
<dbReference type="OrthoDB" id="5394557at2759"/>
<protein>
    <recommendedName>
        <fullName evidence="3">Zn(2)-C6 fungal-type domain-containing protein</fullName>
    </recommendedName>
</protein>
<evidence type="ECO:0000313" key="5">
    <source>
        <dbReference type="Proteomes" id="UP000799766"/>
    </source>
</evidence>
<dbReference type="Proteomes" id="UP000799766">
    <property type="component" value="Unassembled WGS sequence"/>
</dbReference>
<sequence length="601" mass="62782">MYSSGMEYRHGSTLGMPPAVHPYLADRSIPLSMSQCERADVRASPMGRLGQSRGSMPPREPEAESPTGSGVSNHRRRVAVACGRCRRRKIRCSGDPGDGSGCTNCRQSGASLEQCLFHRVGTLDSHYFNCSNNVRIPSTPTTYLHSTGHGVAAPPTQTLNVSYTTPIRTFSGTYPGASPTMKAQHQQHWNGMPLPEEPSLDSYIVPMGSQDPYYQSGHDSGVHRTWSPAPSVSRPIYYEQEPPGTTYASQISWNNPPAPRQPTTSADTYSSLCMSSLTSSLPVQPSAMETRQLPVPNARRTNGAMQGSSAAPISGSGEVLTPRGVNAQPLLTQSSSFGNASYGSGNHGQNWGAENALGETAQVSIGSSHAPELAGSTASTGVSAPVRRESSASESVSSSLAGSYMPPAVVDSEEPSSTPVSLAAHRMPTAASTHGAPAVLATNTTRIHGITNPLADGAGGPNNGGLNTPSLSRQTSRESANATVDERPHSPLYTYAHSTQTVGSRPSSNATASDSVARINGDISNEAGRSGMAGGCAASGTADGTTAVSVNRRHAVHATPSPLRQPQPRQLAPLARKGSFQGRTSATLERRASMASLARAS</sequence>
<dbReference type="EMBL" id="MU001697">
    <property type="protein sequence ID" value="KAF2453519.1"/>
    <property type="molecule type" value="Genomic_DNA"/>
</dbReference>
<feature type="compositionally biased region" description="Polar residues" evidence="2">
    <location>
        <begin position="464"/>
        <end position="482"/>
    </location>
</feature>
<dbReference type="InterPro" id="IPR001138">
    <property type="entry name" value="Zn2Cys6_DnaBD"/>
</dbReference>
<evidence type="ECO:0000313" key="4">
    <source>
        <dbReference type="EMBL" id="KAF2453519.1"/>
    </source>
</evidence>
<evidence type="ECO:0000256" key="1">
    <source>
        <dbReference type="ARBA" id="ARBA00023242"/>
    </source>
</evidence>
<keyword evidence="1" id="KW-0539">Nucleus</keyword>
<feature type="compositionally biased region" description="Polar residues" evidence="2">
    <location>
        <begin position="299"/>
        <end position="311"/>
    </location>
</feature>
<feature type="region of interest" description="Disordered" evidence="2">
    <location>
        <begin position="235"/>
        <end position="269"/>
    </location>
</feature>
<feature type="region of interest" description="Disordered" evidence="2">
    <location>
        <begin position="450"/>
        <end position="491"/>
    </location>
</feature>
<dbReference type="GO" id="GO:0008270">
    <property type="term" value="F:zinc ion binding"/>
    <property type="evidence" value="ECO:0007669"/>
    <property type="project" value="InterPro"/>
</dbReference>
<feature type="compositionally biased region" description="Low complexity" evidence="2">
    <location>
        <begin position="562"/>
        <end position="576"/>
    </location>
</feature>
<feature type="region of interest" description="Disordered" evidence="2">
    <location>
        <begin position="42"/>
        <end position="75"/>
    </location>
</feature>
<feature type="compositionally biased region" description="Polar residues" evidence="2">
    <location>
        <begin position="246"/>
        <end position="269"/>
    </location>
</feature>
<dbReference type="AlphaFoldDB" id="A0A6A6NPA6"/>
<dbReference type="InterPro" id="IPR036864">
    <property type="entry name" value="Zn2-C6_fun-type_DNA-bd_sf"/>
</dbReference>
<dbReference type="PROSITE" id="PS50048">
    <property type="entry name" value="ZN2_CY6_FUNGAL_2"/>
    <property type="match status" value="1"/>
</dbReference>
<feature type="domain" description="Zn(2)-C6 fungal-type" evidence="3">
    <location>
        <begin position="81"/>
        <end position="117"/>
    </location>
</feature>
<accession>A0A6A6NPA6</accession>
<feature type="region of interest" description="Disordered" evidence="2">
    <location>
        <begin position="211"/>
        <end position="230"/>
    </location>
</feature>
<feature type="region of interest" description="Disordered" evidence="2">
    <location>
        <begin position="522"/>
        <end position="601"/>
    </location>
</feature>
<evidence type="ECO:0000259" key="3">
    <source>
        <dbReference type="PROSITE" id="PS50048"/>
    </source>
</evidence>
<keyword evidence="5" id="KW-1185">Reference proteome</keyword>
<proteinExistence type="predicted"/>
<reference evidence="4" key="1">
    <citation type="journal article" date="2020" name="Stud. Mycol.">
        <title>101 Dothideomycetes genomes: a test case for predicting lifestyles and emergence of pathogens.</title>
        <authorList>
            <person name="Haridas S."/>
            <person name="Albert R."/>
            <person name="Binder M."/>
            <person name="Bloem J."/>
            <person name="Labutti K."/>
            <person name="Salamov A."/>
            <person name="Andreopoulos B."/>
            <person name="Baker S."/>
            <person name="Barry K."/>
            <person name="Bills G."/>
            <person name="Bluhm B."/>
            <person name="Cannon C."/>
            <person name="Castanera R."/>
            <person name="Culley D."/>
            <person name="Daum C."/>
            <person name="Ezra D."/>
            <person name="Gonzalez J."/>
            <person name="Henrissat B."/>
            <person name="Kuo A."/>
            <person name="Liang C."/>
            <person name="Lipzen A."/>
            <person name="Lutzoni F."/>
            <person name="Magnuson J."/>
            <person name="Mondo S."/>
            <person name="Nolan M."/>
            <person name="Ohm R."/>
            <person name="Pangilinan J."/>
            <person name="Park H.-J."/>
            <person name="Ramirez L."/>
            <person name="Alfaro M."/>
            <person name="Sun H."/>
            <person name="Tritt A."/>
            <person name="Yoshinaga Y."/>
            <person name="Zwiers L.-H."/>
            <person name="Turgeon B."/>
            <person name="Goodwin S."/>
            <person name="Spatafora J."/>
            <person name="Crous P."/>
            <person name="Grigoriev I."/>
        </authorList>
    </citation>
    <scope>NUCLEOTIDE SEQUENCE</scope>
    <source>
        <strain evidence="4">ATCC 16933</strain>
    </source>
</reference>
<dbReference type="SMART" id="SM00066">
    <property type="entry name" value="GAL4"/>
    <property type="match status" value="1"/>
</dbReference>
<gene>
    <name evidence="4" type="ORF">BDY21DRAFT_127516</name>
</gene>
<feature type="region of interest" description="Disordered" evidence="2">
    <location>
        <begin position="296"/>
        <end position="323"/>
    </location>
</feature>
<dbReference type="Pfam" id="PF00172">
    <property type="entry name" value="Zn_clus"/>
    <property type="match status" value="1"/>
</dbReference>